<reference evidence="1 2" key="1">
    <citation type="submission" date="2024-11" db="EMBL/GenBank/DDBJ databases">
        <title>Adaptive evolution of stress response genes in parasites aligns with host niche diversity.</title>
        <authorList>
            <person name="Hahn C."/>
            <person name="Resl P."/>
        </authorList>
    </citation>
    <scope>NUCLEOTIDE SEQUENCE [LARGE SCALE GENOMIC DNA]</scope>
    <source>
        <strain evidence="1">EGGRZ-B1_66</strain>
        <tissue evidence="1">Body</tissue>
    </source>
</reference>
<proteinExistence type="predicted"/>
<dbReference type="EMBL" id="JBJKFK010005552">
    <property type="protein sequence ID" value="KAL3308263.1"/>
    <property type="molecule type" value="Genomic_DNA"/>
</dbReference>
<accession>A0ABD2PMI3</accession>
<organism evidence="1 2">
    <name type="scientific">Cichlidogyrus casuarinus</name>
    <dbReference type="NCBI Taxonomy" id="1844966"/>
    <lineage>
        <taxon>Eukaryota</taxon>
        <taxon>Metazoa</taxon>
        <taxon>Spiralia</taxon>
        <taxon>Lophotrochozoa</taxon>
        <taxon>Platyhelminthes</taxon>
        <taxon>Monogenea</taxon>
        <taxon>Monopisthocotylea</taxon>
        <taxon>Dactylogyridea</taxon>
        <taxon>Ancyrocephalidae</taxon>
        <taxon>Cichlidogyrus</taxon>
    </lineage>
</organism>
<comment type="caution">
    <text evidence="1">The sequence shown here is derived from an EMBL/GenBank/DDBJ whole genome shotgun (WGS) entry which is preliminary data.</text>
</comment>
<name>A0ABD2PMI3_9PLAT</name>
<sequence length="146" mass="16124">MTKQGKLRELVIKSLLTRRLTIRFLVLCTSARTAKLLGLAFTRIGYQESSVVADQELFEIVFALLVNKFAVESNDSLSQCLTDSIDLGNTTTTAHFDLDIEPCKTSSLRLAYNSALKCSVTCKEELRPTSDDALPAQIESLSIVSF</sequence>
<dbReference type="AlphaFoldDB" id="A0ABD2PMI3"/>
<keyword evidence="2" id="KW-1185">Reference proteome</keyword>
<evidence type="ECO:0000313" key="2">
    <source>
        <dbReference type="Proteomes" id="UP001626550"/>
    </source>
</evidence>
<protein>
    <submittedName>
        <fullName evidence="1">Dkf-2p</fullName>
    </submittedName>
</protein>
<gene>
    <name evidence="1" type="primary">DKF-2</name>
    <name evidence="1" type="ORF">Ciccas_013208</name>
</gene>
<evidence type="ECO:0000313" key="1">
    <source>
        <dbReference type="EMBL" id="KAL3308263.1"/>
    </source>
</evidence>
<dbReference type="Proteomes" id="UP001626550">
    <property type="component" value="Unassembled WGS sequence"/>
</dbReference>